<keyword evidence="3" id="KW-0378">Hydrolase</keyword>
<evidence type="ECO:0000259" key="4">
    <source>
        <dbReference type="Pfam" id="PF07687"/>
    </source>
</evidence>
<organism evidence="5 6">
    <name type="scientific">Corynebacterium stercoris</name>
    <dbReference type="NCBI Taxonomy" id="2943490"/>
    <lineage>
        <taxon>Bacteria</taxon>
        <taxon>Bacillati</taxon>
        <taxon>Actinomycetota</taxon>
        <taxon>Actinomycetes</taxon>
        <taxon>Mycobacteriales</taxon>
        <taxon>Corynebacteriaceae</taxon>
        <taxon>Corynebacterium</taxon>
    </lineage>
</organism>
<dbReference type="NCBIfam" id="NF005914">
    <property type="entry name" value="PRK07907.1"/>
    <property type="match status" value="1"/>
</dbReference>
<feature type="domain" description="Peptidase M20 dimerisation" evidence="4">
    <location>
        <begin position="196"/>
        <end position="342"/>
    </location>
</feature>
<dbReference type="RefSeq" id="WP_253578500.1">
    <property type="nucleotide sequence ID" value="NZ_JAMFTQ010000011.1"/>
</dbReference>
<keyword evidence="6" id="KW-1185">Reference proteome</keyword>
<comment type="caution">
    <text evidence="5">The sequence shown here is derived from an EMBL/GenBank/DDBJ whole genome shotgun (WGS) entry which is preliminary data.</text>
</comment>
<accession>A0ABT1G3H1</accession>
<dbReference type="InterPro" id="IPR002933">
    <property type="entry name" value="Peptidase_M20"/>
</dbReference>
<name>A0ABT1G3H1_9CORY</name>
<gene>
    <name evidence="5" type="ORF">M5J20_08495</name>
</gene>
<dbReference type="EMBL" id="JAMFTQ010000011">
    <property type="protein sequence ID" value="MCP1388220.1"/>
    <property type="molecule type" value="Genomic_DNA"/>
</dbReference>
<evidence type="ECO:0000256" key="2">
    <source>
        <dbReference type="ARBA" id="ARBA00022723"/>
    </source>
</evidence>
<dbReference type="PANTHER" id="PTHR43270:SF12">
    <property type="entry name" value="SUCCINYL-DIAMINOPIMELATE DESUCCINYLASE"/>
    <property type="match status" value="1"/>
</dbReference>
<dbReference type="SUPFAM" id="SSF53187">
    <property type="entry name" value="Zn-dependent exopeptidases"/>
    <property type="match status" value="1"/>
</dbReference>
<dbReference type="Gene3D" id="3.40.630.10">
    <property type="entry name" value="Zn peptidases"/>
    <property type="match status" value="1"/>
</dbReference>
<dbReference type="Proteomes" id="UP001204000">
    <property type="component" value="Unassembled WGS sequence"/>
</dbReference>
<proteinExistence type="predicted"/>
<dbReference type="Pfam" id="PF01546">
    <property type="entry name" value="Peptidase_M20"/>
    <property type="match status" value="1"/>
</dbReference>
<evidence type="ECO:0000256" key="1">
    <source>
        <dbReference type="ARBA" id="ARBA00022670"/>
    </source>
</evidence>
<dbReference type="InterPro" id="IPR011650">
    <property type="entry name" value="Peptidase_M20_dimer"/>
</dbReference>
<dbReference type="PANTHER" id="PTHR43270">
    <property type="entry name" value="BETA-ALA-HIS DIPEPTIDASE"/>
    <property type="match status" value="1"/>
</dbReference>
<dbReference type="InterPro" id="IPR051458">
    <property type="entry name" value="Cyt/Met_Dipeptidase"/>
</dbReference>
<dbReference type="Pfam" id="PF07687">
    <property type="entry name" value="M20_dimer"/>
    <property type="match status" value="1"/>
</dbReference>
<protein>
    <submittedName>
        <fullName evidence="5">M20/M25/M40 family metallo-hydrolase</fullName>
    </submittedName>
</protein>
<evidence type="ECO:0000313" key="6">
    <source>
        <dbReference type="Proteomes" id="UP001204000"/>
    </source>
</evidence>
<keyword evidence="2" id="KW-0479">Metal-binding</keyword>
<reference evidence="5" key="1">
    <citation type="submission" date="2022-05" db="EMBL/GenBank/DDBJ databases">
        <title>Corynebacterium sp. TA-R-1 sp. nov., isolated from human feces.</title>
        <authorList>
            <person name="Shamsuzzaman M."/>
            <person name="Dahal R.H."/>
        </authorList>
    </citation>
    <scope>NUCLEOTIDE SEQUENCE</scope>
    <source>
        <strain evidence="5">TA-R-1</strain>
    </source>
</reference>
<evidence type="ECO:0000256" key="3">
    <source>
        <dbReference type="ARBA" id="ARBA00022801"/>
    </source>
</evidence>
<dbReference type="Gene3D" id="3.30.70.360">
    <property type="match status" value="1"/>
</dbReference>
<sequence length="447" mass="48121">MTAPNLNPNRDRIWEDMKELVSFYSPHSTPAAEESHQAAADFCAKALEELGLNVERFETIDNADLIIGTKEAQNGAPTVVLYSHYDTVIVTNPDAWTNPPTELTERDGRWYGRGAADCKGNIAMHLESLRLVEEAGGTDLGLKVVFEGAEELGGKDSLSKMIKERPELFDADMIVIGDGGNVEVGHPTLVTTLRGGGQVHVKVDTLEGAIHSGGYGGAAPDAAHALVRIIDSLFDEHGRTRIDGVECTGKWDGDPYGREAFRKDARILDGVEILGTEDEDPADMIWARPALTVIGFTSVPVVDASNIVNPTAECLFNLRVPAGQDAAEVAEKVKEHVINHAPYGAKIEVEISGVNQPFDTDVHGEGVATVIQALKDAYGSEEMALIGSGGSIPLCVTLQQTFPDAEFALYGVEEPKCNIHGVDESVDPTEIEHVAKAQALFLLRYGK</sequence>
<keyword evidence="1" id="KW-0645">Protease</keyword>
<evidence type="ECO:0000313" key="5">
    <source>
        <dbReference type="EMBL" id="MCP1388220.1"/>
    </source>
</evidence>